<dbReference type="Proteomes" id="UP000887576">
    <property type="component" value="Unplaced"/>
</dbReference>
<accession>A0AC34QC65</accession>
<evidence type="ECO:0000313" key="2">
    <source>
        <dbReference type="WBParaSite" id="JU765_v2.g15038.t1"/>
    </source>
</evidence>
<sequence length="382" mass="44198">MKKLTRLFTRNNRIVEDDEPWRFTSVVRRLRGIPSPEKPKKLKSDGEKKSLQTVESRLSIEERICNENSAQTDDNVGRITVATDATEYSEFKLDLSPEILAKANDYRYDKCLGQGQYSTVYRAWNTRHNKPTAVKKVVLTRLSTHELNLCRNEIKLLQAVKSPYVVRLLDNFVENYGEVLCIALELMDGGDLEGQLDYLRGNGRLFGERSVWFYFHQICCGLLALHENRILHRDLKPANVFMSGNGRCKLGDLGMSRMIGNRTKNVRTKCGSAFYMAPEIYGIHGYHFKSDIWSLGCLLYEMCTLCPPFYEQSSEYALCKRITSARRTPLFPPYYSKYIDYFIDKCLQLDSNKRPTIEQCQSAAVKMQQVFQSNITKRQIHR</sequence>
<organism evidence="1 2">
    <name type="scientific">Panagrolaimus sp. JU765</name>
    <dbReference type="NCBI Taxonomy" id="591449"/>
    <lineage>
        <taxon>Eukaryota</taxon>
        <taxon>Metazoa</taxon>
        <taxon>Ecdysozoa</taxon>
        <taxon>Nematoda</taxon>
        <taxon>Chromadorea</taxon>
        <taxon>Rhabditida</taxon>
        <taxon>Tylenchina</taxon>
        <taxon>Panagrolaimomorpha</taxon>
        <taxon>Panagrolaimoidea</taxon>
        <taxon>Panagrolaimidae</taxon>
        <taxon>Panagrolaimus</taxon>
    </lineage>
</organism>
<reference evidence="2" key="1">
    <citation type="submission" date="2022-11" db="UniProtKB">
        <authorList>
            <consortium name="WormBaseParasite"/>
        </authorList>
    </citation>
    <scope>IDENTIFICATION</scope>
</reference>
<protein>
    <submittedName>
        <fullName evidence="2">Protein kinase domain-containing protein</fullName>
    </submittedName>
</protein>
<dbReference type="WBParaSite" id="JU765_v2.g15038.t1">
    <property type="protein sequence ID" value="JU765_v2.g15038.t1"/>
    <property type="gene ID" value="JU765_v2.g15038"/>
</dbReference>
<name>A0AC34QC65_9BILA</name>
<evidence type="ECO:0000313" key="1">
    <source>
        <dbReference type="Proteomes" id="UP000887576"/>
    </source>
</evidence>
<proteinExistence type="predicted"/>